<dbReference type="InterPro" id="IPR011008">
    <property type="entry name" value="Dimeric_a/b-barrel"/>
</dbReference>
<reference evidence="3 4" key="1">
    <citation type="submission" date="2020-08" db="EMBL/GenBank/DDBJ databases">
        <title>Genomic Encyclopedia of Type Strains, Phase IV (KMG-V): Genome sequencing to study the core and pangenomes of soil and plant-associated prokaryotes.</title>
        <authorList>
            <person name="Whitman W."/>
        </authorList>
    </citation>
    <scope>NUCLEOTIDE SEQUENCE [LARGE SCALE GENOMIC DNA]</scope>
    <source>
        <strain evidence="3 4">SEMIA 4034</strain>
    </source>
</reference>
<evidence type="ECO:0000313" key="4">
    <source>
        <dbReference type="Proteomes" id="UP000528824"/>
    </source>
</evidence>
<protein>
    <recommendedName>
        <fullName evidence="2">YCII-related domain-containing protein</fullName>
    </recommendedName>
</protein>
<evidence type="ECO:0000313" key="3">
    <source>
        <dbReference type="EMBL" id="MBB5563146.1"/>
    </source>
</evidence>
<comment type="caution">
    <text evidence="3">The sequence shown here is derived from an EMBL/GenBank/DDBJ whole genome shotgun (WGS) entry which is preliminary data.</text>
</comment>
<dbReference type="Proteomes" id="UP000528824">
    <property type="component" value="Unassembled WGS sequence"/>
</dbReference>
<gene>
    <name evidence="3" type="ORF">GGI59_004838</name>
</gene>
<accession>A0A7W9CXF6</accession>
<feature type="domain" description="YCII-related" evidence="2">
    <location>
        <begin position="1"/>
        <end position="88"/>
    </location>
</feature>
<dbReference type="AlphaFoldDB" id="A0A7W9CXF6"/>
<evidence type="ECO:0000256" key="1">
    <source>
        <dbReference type="ARBA" id="ARBA00007689"/>
    </source>
</evidence>
<organism evidence="3 4">
    <name type="scientific">Rhizobium lentis</name>
    <dbReference type="NCBI Taxonomy" id="1138194"/>
    <lineage>
        <taxon>Bacteria</taxon>
        <taxon>Pseudomonadati</taxon>
        <taxon>Pseudomonadota</taxon>
        <taxon>Alphaproteobacteria</taxon>
        <taxon>Hyphomicrobiales</taxon>
        <taxon>Rhizobiaceae</taxon>
        <taxon>Rhizobium/Agrobacterium group</taxon>
        <taxon>Rhizobium</taxon>
    </lineage>
</organism>
<dbReference type="RefSeq" id="WP_183919041.1">
    <property type="nucleotide sequence ID" value="NZ_JACHBB010000010.1"/>
</dbReference>
<evidence type="ECO:0000259" key="2">
    <source>
        <dbReference type="Pfam" id="PF03795"/>
    </source>
</evidence>
<proteinExistence type="inferred from homology"/>
<dbReference type="SUPFAM" id="SSF54909">
    <property type="entry name" value="Dimeric alpha+beta barrel"/>
    <property type="match status" value="1"/>
</dbReference>
<name>A0A7W9CXF6_9HYPH</name>
<dbReference type="InterPro" id="IPR005545">
    <property type="entry name" value="YCII"/>
</dbReference>
<dbReference type="EMBL" id="JACHBC010000011">
    <property type="protein sequence ID" value="MBB5563146.1"/>
    <property type="molecule type" value="Genomic_DNA"/>
</dbReference>
<dbReference type="Gene3D" id="3.30.70.1060">
    <property type="entry name" value="Dimeric alpha+beta barrel"/>
    <property type="match status" value="1"/>
</dbReference>
<comment type="similarity">
    <text evidence="1">Belongs to the YciI family.</text>
</comment>
<dbReference type="Pfam" id="PF03795">
    <property type="entry name" value="YCII"/>
    <property type="match status" value="1"/>
</dbReference>
<sequence>MIVVRYAVSDPGKAAERSQLIDEHKAYLRDAPIRILLSGPSAPVAEGKSMTAVVIAEVDTFSEFETFNQLDPFVLAGVYRSVDTFEWRPTFGTLGERVKAGFDR</sequence>
<keyword evidence="4" id="KW-1185">Reference proteome</keyword>